<comment type="similarity">
    <text evidence="2 7">Belongs to the NDK family.</text>
</comment>
<comment type="cofactor">
    <cofactor evidence="1">
        <name>Mg(2+)</name>
        <dbReference type="ChEBI" id="CHEBI:18420"/>
    </cofactor>
</comment>
<evidence type="ECO:0000256" key="2">
    <source>
        <dbReference type="ARBA" id="ARBA00008142"/>
    </source>
</evidence>
<comment type="caution">
    <text evidence="7">Lacks conserved residue(s) required for the propagation of feature annotation.</text>
</comment>
<dbReference type="Proteomes" id="UP000265768">
    <property type="component" value="Unassembled WGS sequence"/>
</dbReference>
<dbReference type="Pfam" id="PF00334">
    <property type="entry name" value="NDK"/>
    <property type="match status" value="1"/>
</dbReference>
<evidence type="ECO:0000256" key="4">
    <source>
        <dbReference type="ARBA" id="ARBA00022679"/>
    </source>
</evidence>
<dbReference type="Gene3D" id="3.30.70.141">
    <property type="entry name" value="Nucleoside diphosphate kinase-like domain"/>
    <property type="match status" value="1"/>
</dbReference>
<dbReference type="InterPro" id="IPR036850">
    <property type="entry name" value="NDK-like_dom_sf"/>
</dbReference>
<gene>
    <name evidence="9" type="ORF">D5H75_31485</name>
</gene>
<dbReference type="AlphaFoldDB" id="A0A3A4AB30"/>
<dbReference type="EMBL" id="QZEY01000017">
    <property type="protein sequence ID" value="RJL24037.1"/>
    <property type="molecule type" value="Genomic_DNA"/>
</dbReference>
<evidence type="ECO:0000256" key="3">
    <source>
        <dbReference type="ARBA" id="ARBA00012966"/>
    </source>
</evidence>
<evidence type="ECO:0000256" key="1">
    <source>
        <dbReference type="ARBA" id="ARBA00001946"/>
    </source>
</evidence>
<name>A0A3A4AB30_9ACTN</name>
<evidence type="ECO:0000313" key="10">
    <source>
        <dbReference type="Proteomes" id="UP000265768"/>
    </source>
</evidence>
<keyword evidence="5" id="KW-0418">Kinase</keyword>
<dbReference type="InterPro" id="IPR034907">
    <property type="entry name" value="NDK-like_dom"/>
</dbReference>
<dbReference type="GO" id="GO:0004550">
    <property type="term" value="F:nucleoside diphosphate kinase activity"/>
    <property type="evidence" value="ECO:0007669"/>
    <property type="project" value="UniProtKB-EC"/>
</dbReference>
<proteinExistence type="inferred from homology"/>
<organism evidence="9 10">
    <name type="scientific">Bailinhaonella thermotolerans</name>
    <dbReference type="NCBI Taxonomy" id="1070861"/>
    <lineage>
        <taxon>Bacteria</taxon>
        <taxon>Bacillati</taxon>
        <taxon>Actinomycetota</taxon>
        <taxon>Actinomycetes</taxon>
        <taxon>Streptosporangiales</taxon>
        <taxon>Streptosporangiaceae</taxon>
        <taxon>Bailinhaonella</taxon>
    </lineage>
</organism>
<protein>
    <recommendedName>
        <fullName evidence="3">nucleoside-diphosphate kinase</fullName>
        <ecNumber evidence="3">2.7.4.6</ecNumber>
    </recommendedName>
</protein>
<accession>A0A3A4AB30</accession>
<evidence type="ECO:0000259" key="8">
    <source>
        <dbReference type="SMART" id="SM00562"/>
    </source>
</evidence>
<dbReference type="EC" id="2.7.4.6" evidence="3"/>
<dbReference type="PROSITE" id="PS51374">
    <property type="entry name" value="NDPK_LIKE"/>
    <property type="match status" value="1"/>
</dbReference>
<keyword evidence="6" id="KW-0546">Nucleotide metabolism</keyword>
<feature type="domain" description="Nucleoside diphosphate kinase-like" evidence="8">
    <location>
        <begin position="13"/>
        <end position="170"/>
    </location>
</feature>
<comment type="caution">
    <text evidence="9">The sequence shown here is derived from an EMBL/GenBank/DDBJ whole genome shotgun (WGS) entry which is preliminary data.</text>
</comment>
<dbReference type="PANTHER" id="PTHR11349">
    <property type="entry name" value="NUCLEOSIDE DIPHOSPHATE KINASE"/>
    <property type="match status" value="1"/>
</dbReference>
<dbReference type="GO" id="GO:0009117">
    <property type="term" value="P:nucleotide metabolic process"/>
    <property type="evidence" value="ECO:0007669"/>
    <property type="project" value="UniProtKB-KW"/>
</dbReference>
<keyword evidence="10" id="KW-1185">Reference proteome</keyword>
<dbReference type="SUPFAM" id="SSF54919">
    <property type="entry name" value="Nucleoside diphosphate kinase, NDK"/>
    <property type="match status" value="1"/>
</dbReference>
<dbReference type="OrthoDB" id="9801161at2"/>
<evidence type="ECO:0000256" key="5">
    <source>
        <dbReference type="ARBA" id="ARBA00022777"/>
    </source>
</evidence>
<dbReference type="SMART" id="SM00562">
    <property type="entry name" value="NDK"/>
    <property type="match status" value="1"/>
</dbReference>
<reference evidence="9 10" key="1">
    <citation type="submission" date="2018-09" db="EMBL/GenBank/DDBJ databases">
        <title>YIM 75507 draft genome.</title>
        <authorList>
            <person name="Tang S."/>
            <person name="Feng Y."/>
        </authorList>
    </citation>
    <scope>NUCLEOTIDE SEQUENCE [LARGE SCALE GENOMIC DNA]</scope>
    <source>
        <strain evidence="9 10">YIM 75507</strain>
    </source>
</reference>
<keyword evidence="4" id="KW-0808">Transferase</keyword>
<evidence type="ECO:0000256" key="7">
    <source>
        <dbReference type="PROSITE-ProRule" id="PRU00706"/>
    </source>
</evidence>
<evidence type="ECO:0000256" key="6">
    <source>
        <dbReference type="ARBA" id="ARBA00023080"/>
    </source>
</evidence>
<evidence type="ECO:0000313" key="9">
    <source>
        <dbReference type="EMBL" id="RJL24037.1"/>
    </source>
</evidence>
<sequence length="180" mass="20050">MARLQQIDWHRWSIILLKPDCLQRGLVEPVLARCAEHVQIIAQETVVVTQAQIFAHYDDLLRAPERLAPIDVPADLRRCYVGKHVVIALGHGPLARPGEPDTPARLRALLGHYDPARARPTSIRGHFGIDNLAKARSEGRLIDNVIHTSDDAAAACRDFLIWFGIDRTDLLIAPRNGVCP</sequence>